<keyword evidence="17" id="KW-1185">Reference proteome</keyword>
<keyword evidence="8" id="KW-1133">Transmembrane helix</keyword>
<keyword evidence="4 14" id="KW-0349">Heme</keyword>
<evidence type="ECO:0000313" key="17">
    <source>
        <dbReference type="Proteomes" id="UP000053989"/>
    </source>
</evidence>
<dbReference type="PROSITE" id="PS00191">
    <property type="entry name" value="CYTOCHROME_B5_1"/>
    <property type="match status" value="1"/>
</dbReference>
<dbReference type="PANTHER" id="PTHR11351">
    <property type="entry name" value="ACYL-COA DESATURASE"/>
    <property type="match status" value="1"/>
</dbReference>
<evidence type="ECO:0000256" key="5">
    <source>
        <dbReference type="ARBA" id="ARBA00022692"/>
    </source>
</evidence>
<dbReference type="Proteomes" id="UP000053989">
    <property type="component" value="Unassembled WGS sequence"/>
</dbReference>
<dbReference type="GO" id="GO:0020037">
    <property type="term" value="F:heme binding"/>
    <property type="evidence" value="ECO:0007669"/>
    <property type="project" value="UniProtKB-UniRule"/>
</dbReference>
<sequence length="254" mass="28886">MVVVLPTLAAGVGWDDWKGGFVYAGFFRLVIVHHTSSCVNSLAHWLGDTPFDDKISSRDHLFTALLTASEGYHNFHHQFPMDYRNAIKWYQYDPTKWLIWLCSKVGLTSHLKTFSENEIRKGRLTMELKRLHKKQEELVWPQGDLPVVNWSTFQSQAELRPLLCIAGFIHDLEGFMDEHPGGKYLLQQNIGKDATAAFFGGVYNHSNAAHNLLAMKCVGILHGGMPHGTEERYVPPNQLLRVAHIKELSSQDVY</sequence>
<keyword evidence="7" id="KW-0276">Fatty acid metabolism</keyword>
<dbReference type="GO" id="GO:0005789">
    <property type="term" value="C:endoplasmic reticulum membrane"/>
    <property type="evidence" value="ECO:0007669"/>
    <property type="project" value="TreeGrafter"/>
</dbReference>
<comment type="subcellular location">
    <subcellularLocation>
        <location evidence="1">Membrane</location>
        <topology evidence="1">Multi-pass membrane protein</topology>
    </subcellularLocation>
</comment>
<gene>
    <name evidence="16" type="ORF">SCLCIDRAFT_193387</name>
</gene>
<evidence type="ECO:0000313" key="16">
    <source>
        <dbReference type="EMBL" id="KIM57004.1"/>
    </source>
</evidence>
<keyword evidence="6 14" id="KW-0479">Metal-binding</keyword>
<keyword evidence="12" id="KW-0472">Membrane</keyword>
<evidence type="ECO:0000256" key="14">
    <source>
        <dbReference type="RuleBase" id="RU362121"/>
    </source>
</evidence>
<reference evidence="16 17" key="1">
    <citation type="submission" date="2014-04" db="EMBL/GenBank/DDBJ databases">
        <authorList>
            <consortium name="DOE Joint Genome Institute"/>
            <person name="Kuo A."/>
            <person name="Kohler A."/>
            <person name="Nagy L.G."/>
            <person name="Floudas D."/>
            <person name="Copeland A."/>
            <person name="Barry K.W."/>
            <person name="Cichocki N."/>
            <person name="Veneault-Fourrey C."/>
            <person name="LaButti K."/>
            <person name="Lindquist E.A."/>
            <person name="Lipzen A."/>
            <person name="Lundell T."/>
            <person name="Morin E."/>
            <person name="Murat C."/>
            <person name="Sun H."/>
            <person name="Tunlid A."/>
            <person name="Henrissat B."/>
            <person name="Grigoriev I.V."/>
            <person name="Hibbett D.S."/>
            <person name="Martin F."/>
            <person name="Nordberg H.P."/>
            <person name="Cantor M.N."/>
            <person name="Hua S.X."/>
        </authorList>
    </citation>
    <scope>NUCLEOTIDE SEQUENCE [LARGE SCALE GENOMIC DNA]</scope>
    <source>
        <strain evidence="16 17">Foug A</strain>
    </source>
</reference>
<dbReference type="PROSITE" id="PS50255">
    <property type="entry name" value="CYTOCHROME_B5_2"/>
    <property type="match status" value="1"/>
</dbReference>
<dbReference type="InParanoid" id="A0A0C3DL55"/>
<dbReference type="OrthoDB" id="10260134at2759"/>
<proteinExistence type="inferred from homology"/>
<keyword evidence="9" id="KW-0560">Oxidoreductase</keyword>
<dbReference type="InterPro" id="IPR036400">
    <property type="entry name" value="Cyt_B5-like_heme/steroid_sf"/>
</dbReference>
<keyword evidence="13" id="KW-0275">Fatty acid biosynthesis</keyword>
<keyword evidence="3" id="KW-0444">Lipid biosynthesis</keyword>
<keyword evidence="10 14" id="KW-0408">Iron</keyword>
<evidence type="ECO:0000256" key="13">
    <source>
        <dbReference type="ARBA" id="ARBA00023160"/>
    </source>
</evidence>
<dbReference type="Gene3D" id="3.10.120.10">
    <property type="entry name" value="Cytochrome b5-like heme/steroid binding domain"/>
    <property type="match status" value="1"/>
</dbReference>
<dbReference type="InterPro" id="IPR015876">
    <property type="entry name" value="Acyl-CoA_DS"/>
</dbReference>
<dbReference type="HOGENOM" id="CLU_077188_0_0_1"/>
<dbReference type="EMBL" id="KN822107">
    <property type="protein sequence ID" value="KIM57004.1"/>
    <property type="molecule type" value="Genomic_DNA"/>
</dbReference>
<evidence type="ECO:0000256" key="11">
    <source>
        <dbReference type="ARBA" id="ARBA00023098"/>
    </source>
</evidence>
<evidence type="ECO:0000256" key="6">
    <source>
        <dbReference type="ARBA" id="ARBA00022723"/>
    </source>
</evidence>
<organism evidence="16 17">
    <name type="scientific">Scleroderma citrinum Foug A</name>
    <dbReference type="NCBI Taxonomy" id="1036808"/>
    <lineage>
        <taxon>Eukaryota</taxon>
        <taxon>Fungi</taxon>
        <taxon>Dikarya</taxon>
        <taxon>Basidiomycota</taxon>
        <taxon>Agaricomycotina</taxon>
        <taxon>Agaricomycetes</taxon>
        <taxon>Agaricomycetidae</taxon>
        <taxon>Boletales</taxon>
        <taxon>Sclerodermatineae</taxon>
        <taxon>Sclerodermataceae</taxon>
        <taxon>Scleroderma</taxon>
    </lineage>
</organism>
<evidence type="ECO:0000256" key="2">
    <source>
        <dbReference type="ARBA" id="ARBA00009295"/>
    </source>
</evidence>
<dbReference type="GO" id="GO:0004768">
    <property type="term" value="F:stearoyl-CoA 9-desaturase activity"/>
    <property type="evidence" value="ECO:0007669"/>
    <property type="project" value="TreeGrafter"/>
</dbReference>
<dbReference type="InterPro" id="IPR018506">
    <property type="entry name" value="Cyt_B5_heme-BS"/>
</dbReference>
<dbReference type="STRING" id="1036808.A0A0C3DL55"/>
<evidence type="ECO:0000256" key="4">
    <source>
        <dbReference type="ARBA" id="ARBA00022617"/>
    </source>
</evidence>
<dbReference type="GO" id="GO:0006636">
    <property type="term" value="P:unsaturated fatty acid biosynthetic process"/>
    <property type="evidence" value="ECO:0007669"/>
    <property type="project" value="TreeGrafter"/>
</dbReference>
<comment type="similarity">
    <text evidence="2">Belongs to the fatty acid desaturase type 1 family.</text>
</comment>
<accession>A0A0C3DL55</accession>
<evidence type="ECO:0000256" key="1">
    <source>
        <dbReference type="ARBA" id="ARBA00004141"/>
    </source>
</evidence>
<dbReference type="AlphaFoldDB" id="A0A0C3DL55"/>
<dbReference type="CDD" id="cd03505">
    <property type="entry name" value="Delta9-FADS-like"/>
    <property type="match status" value="1"/>
</dbReference>
<evidence type="ECO:0000256" key="12">
    <source>
        <dbReference type="ARBA" id="ARBA00023136"/>
    </source>
</evidence>
<keyword evidence="5" id="KW-0812">Transmembrane</keyword>
<dbReference type="SUPFAM" id="SSF55856">
    <property type="entry name" value="Cytochrome b5-like heme/steroid binding domain"/>
    <property type="match status" value="1"/>
</dbReference>
<evidence type="ECO:0000256" key="8">
    <source>
        <dbReference type="ARBA" id="ARBA00022989"/>
    </source>
</evidence>
<evidence type="ECO:0000256" key="10">
    <source>
        <dbReference type="ARBA" id="ARBA00023004"/>
    </source>
</evidence>
<feature type="domain" description="Cytochrome b5 heme-binding" evidence="15">
    <location>
        <begin position="163"/>
        <end position="222"/>
    </location>
</feature>
<comment type="similarity">
    <text evidence="14">Belongs to the cytochrome b5 family.</text>
</comment>
<dbReference type="PANTHER" id="PTHR11351:SF31">
    <property type="entry name" value="DESATURASE 1, ISOFORM A-RELATED"/>
    <property type="match status" value="1"/>
</dbReference>
<dbReference type="SMART" id="SM01117">
    <property type="entry name" value="Cyt-b5"/>
    <property type="match status" value="1"/>
</dbReference>
<evidence type="ECO:0000256" key="9">
    <source>
        <dbReference type="ARBA" id="ARBA00023002"/>
    </source>
</evidence>
<evidence type="ECO:0000256" key="3">
    <source>
        <dbReference type="ARBA" id="ARBA00022516"/>
    </source>
</evidence>
<name>A0A0C3DL55_9AGAM</name>
<evidence type="ECO:0000256" key="7">
    <source>
        <dbReference type="ARBA" id="ARBA00022832"/>
    </source>
</evidence>
<protein>
    <recommendedName>
        <fullName evidence="15">Cytochrome b5 heme-binding domain-containing protein</fullName>
    </recommendedName>
</protein>
<keyword evidence="11" id="KW-0443">Lipid metabolism</keyword>
<dbReference type="PRINTS" id="PR00075">
    <property type="entry name" value="FACDDSATRASE"/>
</dbReference>
<reference evidence="17" key="2">
    <citation type="submission" date="2015-01" db="EMBL/GenBank/DDBJ databases">
        <title>Evolutionary Origins and Diversification of the Mycorrhizal Mutualists.</title>
        <authorList>
            <consortium name="DOE Joint Genome Institute"/>
            <consortium name="Mycorrhizal Genomics Consortium"/>
            <person name="Kohler A."/>
            <person name="Kuo A."/>
            <person name="Nagy L.G."/>
            <person name="Floudas D."/>
            <person name="Copeland A."/>
            <person name="Barry K.W."/>
            <person name="Cichocki N."/>
            <person name="Veneault-Fourrey C."/>
            <person name="LaButti K."/>
            <person name="Lindquist E.A."/>
            <person name="Lipzen A."/>
            <person name="Lundell T."/>
            <person name="Morin E."/>
            <person name="Murat C."/>
            <person name="Riley R."/>
            <person name="Ohm R."/>
            <person name="Sun H."/>
            <person name="Tunlid A."/>
            <person name="Henrissat B."/>
            <person name="Grigoriev I.V."/>
            <person name="Hibbett D.S."/>
            <person name="Martin F."/>
        </authorList>
    </citation>
    <scope>NUCLEOTIDE SEQUENCE [LARGE SCALE GENOMIC DNA]</scope>
    <source>
        <strain evidence="17">Foug A</strain>
    </source>
</reference>
<dbReference type="GO" id="GO:0005506">
    <property type="term" value="F:iron ion binding"/>
    <property type="evidence" value="ECO:0007669"/>
    <property type="project" value="TreeGrafter"/>
</dbReference>
<dbReference type="InterPro" id="IPR001199">
    <property type="entry name" value="Cyt_B5-like_heme/steroid-bd"/>
</dbReference>
<evidence type="ECO:0000259" key="15">
    <source>
        <dbReference type="PROSITE" id="PS50255"/>
    </source>
</evidence>
<dbReference type="Pfam" id="PF00173">
    <property type="entry name" value="Cyt-b5"/>
    <property type="match status" value="1"/>
</dbReference>